<dbReference type="GeneID" id="25917981"/>
<feature type="region of interest" description="Disordered" evidence="1">
    <location>
        <begin position="21"/>
        <end position="69"/>
    </location>
</feature>
<reference evidence="2 3" key="1">
    <citation type="submission" date="2011-02" db="EMBL/GenBank/DDBJ databases">
        <title>The Genome Sequence of Sphaeroforma arctica JP610.</title>
        <authorList>
            <consortium name="The Broad Institute Genome Sequencing Platform"/>
            <person name="Russ C."/>
            <person name="Cuomo C."/>
            <person name="Young S.K."/>
            <person name="Zeng Q."/>
            <person name="Gargeya S."/>
            <person name="Alvarado L."/>
            <person name="Berlin A."/>
            <person name="Chapman S.B."/>
            <person name="Chen Z."/>
            <person name="Freedman E."/>
            <person name="Gellesch M."/>
            <person name="Goldberg J."/>
            <person name="Griggs A."/>
            <person name="Gujja S."/>
            <person name="Heilman E."/>
            <person name="Heiman D."/>
            <person name="Howarth C."/>
            <person name="Mehta T."/>
            <person name="Neiman D."/>
            <person name="Pearson M."/>
            <person name="Roberts A."/>
            <person name="Saif S."/>
            <person name="Shea T."/>
            <person name="Shenoy N."/>
            <person name="Sisk P."/>
            <person name="Stolte C."/>
            <person name="Sykes S."/>
            <person name="White J."/>
            <person name="Yandava C."/>
            <person name="Burger G."/>
            <person name="Gray M.W."/>
            <person name="Holland P.W.H."/>
            <person name="King N."/>
            <person name="Lang F.B.F."/>
            <person name="Roger A.J."/>
            <person name="Ruiz-Trillo I."/>
            <person name="Haas B."/>
            <person name="Nusbaum C."/>
            <person name="Birren B."/>
        </authorList>
    </citation>
    <scope>NUCLEOTIDE SEQUENCE [LARGE SCALE GENOMIC DNA]</scope>
    <source>
        <strain evidence="2 3">JP610</strain>
    </source>
</reference>
<keyword evidence="3" id="KW-1185">Reference proteome</keyword>
<dbReference type="AlphaFoldDB" id="A0A0L0F1H7"/>
<name>A0A0L0F1H7_9EUKA</name>
<evidence type="ECO:0000313" key="2">
    <source>
        <dbReference type="EMBL" id="KNC70003.1"/>
    </source>
</evidence>
<accession>A0A0L0F1H7</accession>
<organism evidence="2 3">
    <name type="scientific">Sphaeroforma arctica JP610</name>
    <dbReference type="NCBI Taxonomy" id="667725"/>
    <lineage>
        <taxon>Eukaryota</taxon>
        <taxon>Ichthyosporea</taxon>
        <taxon>Ichthyophonida</taxon>
        <taxon>Sphaeroforma</taxon>
    </lineage>
</organism>
<feature type="non-terminal residue" evidence="2">
    <location>
        <position position="69"/>
    </location>
</feature>
<proteinExistence type="predicted"/>
<dbReference type="EMBL" id="KQ252504">
    <property type="protein sequence ID" value="KNC70003.1"/>
    <property type="molecule type" value="Genomic_DNA"/>
</dbReference>
<evidence type="ECO:0000313" key="3">
    <source>
        <dbReference type="Proteomes" id="UP000054560"/>
    </source>
</evidence>
<gene>
    <name evidence="2" type="ORF">SARC_17477</name>
</gene>
<protein>
    <submittedName>
        <fullName evidence="2">Uncharacterized protein</fullName>
    </submittedName>
</protein>
<feature type="compositionally biased region" description="Low complexity" evidence="1">
    <location>
        <begin position="21"/>
        <end position="35"/>
    </location>
</feature>
<evidence type="ECO:0000256" key="1">
    <source>
        <dbReference type="SAM" id="MobiDB-lite"/>
    </source>
</evidence>
<dbReference type="RefSeq" id="XP_014143905.1">
    <property type="nucleotide sequence ID" value="XM_014288430.1"/>
</dbReference>
<dbReference type="Proteomes" id="UP000054560">
    <property type="component" value="Unassembled WGS sequence"/>
</dbReference>
<sequence>MFETFICRLNIAGGDTTAVTASTTTATPTPTPTSTTEKKDTGGIETAAKTGTKRPAPAGGETKKAKKIK</sequence>